<feature type="transmembrane region" description="Helical" evidence="11">
    <location>
        <begin position="351"/>
        <end position="376"/>
    </location>
</feature>
<comment type="function">
    <text evidence="1 11">Probable transporter of a GTP-driven Fe(2+) uptake system.</text>
</comment>
<feature type="transmembrane region" description="Helical" evidence="11">
    <location>
        <begin position="608"/>
        <end position="632"/>
    </location>
</feature>
<feature type="transmembrane region" description="Helical" evidence="11">
    <location>
        <begin position="462"/>
        <end position="486"/>
    </location>
</feature>
<name>A0ABS2GDH2_9FIRM</name>
<dbReference type="PROSITE" id="PS51711">
    <property type="entry name" value="G_FEOB"/>
    <property type="match status" value="1"/>
</dbReference>
<dbReference type="EMBL" id="JACSNV010000018">
    <property type="protein sequence ID" value="MBM6878667.1"/>
    <property type="molecule type" value="Genomic_DNA"/>
</dbReference>
<evidence type="ECO:0000313" key="13">
    <source>
        <dbReference type="EMBL" id="MBM6878667.1"/>
    </source>
</evidence>
<dbReference type="CDD" id="cd01879">
    <property type="entry name" value="FeoB"/>
    <property type="match status" value="1"/>
</dbReference>
<evidence type="ECO:0000256" key="8">
    <source>
        <dbReference type="ARBA" id="ARBA00023134"/>
    </source>
</evidence>
<keyword evidence="3 11" id="KW-0813">Transport</keyword>
<feature type="transmembrane region" description="Helical" evidence="11">
    <location>
        <begin position="652"/>
        <end position="682"/>
    </location>
</feature>
<feature type="domain" description="FeoB-type G" evidence="12">
    <location>
        <begin position="4"/>
        <end position="166"/>
    </location>
</feature>
<dbReference type="PANTHER" id="PTHR43185">
    <property type="entry name" value="FERROUS IRON TRANSPORT PROTEIN B"/>
    <property type="match status" value="1"/>
</dbReference>
<dbReference type="PRINTS" id="PR00326">
    <property type="entry name" value="GTP1OBG"/>
</dbReference>
<dbReference type="Proteomes" id="UP000729290">
    <property type="component" value="Unassembled WGS sequence"/>
</dbReference>
<feature type="transmembrane region" description="Helical" evidence="11">
    <location>
        <begin position="568"/>
        <end position="596"/>
    </location>
</feature>
<dbReference type="SUPFAM" id="SSF52540">
    <property type="entry name" value="P-loop containing nucleoside triphosphate hydrolases"/>
    <property type="match status" value="1"/>
</dbReference>
<dbReference type="InterPro" id="IPR011640">
    <property type="entry name" value="Fe2_transport_prot_B_C"/>
</dbReference>
<evidence type="ECO:0000259" key="12">
    <source>
        <dbReference type="PROSITE" id="PS51711"/>
    </source>
</evidence>
<dbReference type="Pfam" id="PF07670">
    <property type="entry name" value="Gate"/>
    <property type="match status" value="2"/>
</dbReference>
<dbReference type="InterPro" id="IPR003373">
    <property type="entry name" value="Fe2_transport_prot-B"/>
</dbReference>
<sequence length="683" mass="74020">MEKGLCVALAGNPNTGKSTVFNALTGLKQHTGNWSGKTVGTARGRCLLEGKEAQIVDLPGIYSLFSDSAEERYAKGFLLSGQADVVLVVLDAGSLERNLPLALQTAWLHPRVVLCLNLVDEARKQGICVSRERLEAMTGLPVVETVAREGKGLEELKASLCRRAESLSFFYEKTGEDGGEPALDYLRESLPEGAEGRLPREIFCRQVLEGSAEFYEEMMAQGKEPAEILEWMYLSEGAGTLLEDDVEVWRRKQAAWFLEEAERIAGQVCRRETVSGGDLTHRLDRLLLQSPLGFVWMGLLLALVFWITVAGANLPSSWLMSGFQTLGGWLRQGLEGLGTPLWLEGLLMDGMYLTLSWVVAVMLPPMAIFFPLFTLLEDLGLLPRIAFLLDGFFQRAGAHGKQALTLCMGFGCNAAGVTACRIIESPRERLIAILTNVFVPCNGRFPTIILLCSIFLSAGLPFLGGAAVCAVVVFSVTVTLAVSFFLSRTLLKGTPSAFVLELPPYRRPQIRQVLLRSLLDRTIFVLGRAVTVALPAGAFLWVCANVSLGDATLLGLLADFLDPLGSLMGLSGVILAAFLLGMPANEIVLPILFMVYSQTGMLTEAGTAQAGALLAANGWTWATALCAVIFSLNHFPCATTLWTIRKETGSSFWMAVAFCLPTLVGMLLCMAVHGGCVLFSLVF</sequence>
<organism evidence="13 14">
    <name type="scientific">Anaerotignum lactatifermentans</name>
    <dbReference type="NCBI Taxonomy" id="160404"/>
    <lineage>
        <taxon>Bacteria</taxon>
        <taxon>Bacillati</taxon>
        <taxon>Bacillota</taxon>
        <taxon>Clostridia</taxon>
        <taxon>Lachnospirales</taxon>
        <taxon>Anaerotignaceae</taxon>
        <taxon>Anaerotignum</taxon>
    </lineage>
</organism>
<dbReference type="Pfam" id="PF02421">
    <property type="entry name" value="FeoB_N"/>
    <property type="match status" value="1"/>
</dbReference>
<dbReference type="Pfam" id="PF07664">
    <property type="entry name" value="FeoB_C"/>
    <property type="match status" value="1"/>
</dbReference>
<evidence type="ECO:0000256" key="10">
    <source>
        <dbReference type="NCBIfam" id="TIGR00437"/>
    </source>
</evidence>
<dbReference type="InterPro" id="IPR006073">
    <property type="entry name" value="GTP-bd"/>
</dbReference>
<evidence type="ECO:0000313" key="14">
    <source>
        <dbReference type="Proteomes" id="UP000729290"/>
    </source>
</evidence>
<evidence type="ECO:0000256" key="6">
    <source>
        <dbReference type="ARBA" id="ARBA00022741"/>
    </source>
</evidence>
<feature type="transmembrane region" description="Helical" evidence="11">
    <location>
        <begin position="430"/>
        <end position="456"/>
    </location>
</feature>
<proteinExistence type="inferred from homology"/>
<dbReference type="NCBIfam" id="TIGR00437">
    <property type="entry name" value="feoB"/>
    <property type="match status" value="1"/>
</dbReference>
<evidence type="ECO:0000256" key="3">
    <source>
        <dbReference type="ARBA" id="ARBA00022448"/>
    </source>
</evidence>
<comment type="similarity">
    <text evidence="11">Belongs to the TRAFAC class TrmE-Era-EngA-EngB-Septin-like GTPase superfamily. FeoB GTPase (TC 9.A.8) family.</text>
</comment>
<keyword evidence="7 11" id="KW-1133">Transmembrane helix</keyword>
<protein>
    <recommendedName>
        <fullName evidence="10 11">Ferrous iron transport protein B</fullName>
    </recommendedName>
</protein>
<keyword evidence="11" id="KW-0408">Iron</keyword>
<dbReference type="InterPro" id="IPR030389">
    <property type="entry name" value="G_FEOB_dom"/>
</dbReference>
<keyword evidence="11" id="KW-0410">Iron transport</keyword>
<evidence type="ECO:0000256" key="1">
    <source>
        <dbReference type="ARBA" id="ARBA00003926"/>
    </source>
</evidence>
<dbReference type="InterPro" id="IPR050860">
    <property type="entry name" value="FeoB_GTPase"/>
</dbReference>
<evidence type="ECO:0000256" key="7">
    <source>
        <dbReference type="ARBA" id="ARBA00022989"/>
    </source>
</evidence>
<comment type="subcellular location">
    <subcellularLocation>
        <location evidence="2 11">Cell membrane</location>
        <topology evidence="2 11">Multi-pass membrane protein</topology>
    </subcellularLocation>
</comment>
<accession>A0ABS2GDH2</accession>
<keyword evidence="8 11" id="KW-0342">GTP-binding</keyword>
<dbReference type="InterPro" id="IPR011642">
    <property type="entry name" value="Gate_dom"/>
</dbReference>
<evidence type="ECO:0000256" key="11">
    <source>
        <dbReference type="RuleBase" id="RU362098"/>
    </source>
</evidence>
<keyword evidence="6" id="KW-0547">Nucleotide-binding</keyword>
<dbReference type="PANTHER" id="PTHR43185:SF2">
    <property type="entry name" value="FERROUS IRON TRANSPORT PROTEIN B"/>
    <property type="match status" value="1"/>
</dbReference>
<keyword evidence="11" id="KW-0406">Ion transport</keyword>
<keyword evidence="4" id="KW-1003">Cell membrane</keyword>
<evidence type="ECO:0000256" key="2">
    <source>
        <dbReference type="ARBA" id="ARBA00004651"/>
    </source>
</evidence>
<dbReference type="InterPro" id="IPR027417">
    <property type="entry name" value="P-loop_NTPase"/>
</dbReference>
<keyword evidence="9 11" id="KW-0472">Membrane</keyword>
<keyword evidence="5 11" id="KW-0812">Transmembrane</keyword>
<dbReference type="RefSeq" id="WP_205134328.1">
    <property type="nucleotide sequence ID" value="NZ_JACSNT010000016.1"/>
</dbReference>
<dbReference type="Gene3D" id="3.40.50.300">
    <property type="entry name" value="P-loop containing nucleotide triphosphate hydrolases"/>
    <property type="match status" value="1"/>
</dbReference>
<evidence type="ECO:0000256" key="9">
    <source>
        <dbReference type="ARBA" id="ARBA00023136"/>
    </source>
</evidence>
<keyword evidence="14" id="KW-1185">Reference proteome</keyword>
<comment type="caution">
    <text evidence="13">The sequence shown here is derived from an EMBL/GenBank/DDBJ whole genome shotgun (WGS) entry which is preliminary data.</text>
</comment>
<evidence type="ECO:0000256" key="4">
    <source>
        <dbReference type="ARBA" id="ARBA00022475"/>
    </source>
</evidence>
<feature type="transmembrane region" description="Helical" evidence="11">
    <location>
        <begin position="525"/>
        <end position="548"/>
    </location>
</feature>
<gene>
    <name evidence="13" type="primary">feoB</name>
    <name evidence="13" type="ORF">H9X83_10930</name>
</gene>
<reference evidence="13 14" key="1">
    <citation type="journal article" date="2021" name="Sci. Rep.">
        <title>The distribution of antibiotic resistance genes in chicken gut microbiota commensals.</title>
        <authorList>
            <person name="Juricova H."/>
            <person name="Matiasovicova J."/>
            <person name="Kubasova T."/>
            <person name="Cejkova D."/>
            <person name="Rychlik I."/>
        </authorList>
    </citation>
    <scope>NUCLEOTIDE SEQUENCE [LARGE SCALE GENOMIC DNA]</scope>
    <source>
        <strain evidence="13 14">An431b</strain>
    </source>
</reference>
<evidence type="ECO:0000256" key="5">
    <source>
        <dbReference type="ARBA" id="ARBA00022692"/>
    </source>
</evidence>
<feature type="transmembrane region" description="Helical" evidence="11">
    <location>
        <begin position="292"/>
        <end position="312"/>
    </location>
</feature>